<organism evidence="1 2">
    <name type="scientific">Cotonvirus japonicus</name>
    <dbReference type="NCBI Taxonomy" id="2811091"/>
    <lineage>
        <taxon>Viruses</taxon>
        <taxon>Varidnaviria</taxon>
        <taxon>Bamfordvirae</taxon>
        <taxon>Nucleocytoviricota</taxon>
        <taxon>Megaviricetes</taxon>
        <taxon>Imitervirales</taxon>
        <taxon>Mimiviridae</taxon>
        <taxon>Megamimivirinae</taxon>
        <taxon>Cotonvirus</taxon>
        <taxon>Cotonvirus japonicum</taxon>
    </lineage>
</organism>
<dbReference type="RefSeq" id="YP_010842363.1">
    <property type="nucleotide sequence ID" value="NC_079139.1"/>
</dbReference>
<dbReference type="EMBL" id="AP024483">
    <property type="protein sequence ID" value="BCS83755.1"/>
    <property type="molecule type" value="Genomic_DNA"/>
</dbReference>
<name>A0ABM7NUA7_9VIRU</name>
<proteinExistence type="predicted"/>
<keyword evidence="2" id="KW-1185">Reference proteome</keyword>
<dbReference type="Proteomes" id="UP001321479">
    <property type="component" value="Segment"/>
</dbReference>
<evidence type="ECO:0000313" key="1">
    <source>
        <dbReference type="EMBL" id="BCS83755.1"/>
    </source>
</evidence>
<dbReference type="GeneID" id="80558960"/>
<sequence>MQYMFYHLKIRNDYHCPTCRQPKIFFYNTLKEAYIQAYSYINNMNDTDSEMLQAGSSIWKDEWVRRNNGDKYQIIKIETNKEYELLKYYNDGKNGSLSIGEINEENIIKYMLLHIKVKTSKWCPDNIKYFISFHFTLETALYQCVQKNIGDKKDLLQNFESVWINNDNDSAEICPKGGDYYQIIEIKSDEEINLNKCCDQLKKLNYK</sequence>
<evidence type="ECO:0000313" key="2">
    <source>
        <dbReference type="Proteomes" id="UP001321479"/>
    </source>
</evidence>
<reference evidence="1 2" key="1">
    <citation type="submission" date="2021-02" db="EMBL/GenBank/DDBJ databases">
        <title>Cotonvirus japonicus, which uses Golgi apparatus of host cells for its virion factory, phylogenetically links tailed tupanvirus and icosahedral mimivirus.</title>
        <authorList>
            <person name="Takahashi H."/>
            <person name="Fukaya S."/>
            <person name="Song C."/>
            <person name="Murata K."/>
            <person name="Takemura M."/>
        </authorList>
    </citation>
    <scope>NUCLEOTIDE SEQUENCE [LARGE SCALE GENOMIC DNA]</scope>
</reference>
<protein>
    <submittedName>
        <fullName evidence="1">Uncharacterized protein</fullName>
    </submittedName>
</protein>
<accession>A0ABM7NUA7</accession>